<accession>A0ABN6Z1E7</accession>
<reference evidence="1 2" key="1">
    <citation type="submission" date="2023-04" db="EMBL/GenBank/DDBJ databases">
        <title>Draft genome sequence of acteroides sedimenti strain YN3PY1.</title>
        <authorList>
            <person name="Yoshida N."/>
        </authorList>
    </citation>
    <scope>NUCLEOTIDE SEQUENCE [LARGE SCALE GENOMIC DNA]</scope>
    <source>
        <strain evidence="1 2">YN3PY1</strain>
    </source>
</reference>
<dbReference type="PANTHER" id="PTHR37835:SF1">
    <property type="entry name" value="ALPHA-CLOSTRIPAIN"/>
    <property type="match status" value="1"/>
</dbReference>
<dbReference type="Gene3D" id="3.40.50.11970">
    <property type="match status" value="1"/>
</dbReference>
<keyword evidence="2" id="KW-1185">Reference proteome</keyword>
<name>A0ABN6Z1E7_9BACE</name>
<evidence type="ECO:0000313" key="2">
    <source>
        <dbReference type="Proteomes" id="UP001496674"/>
    </source>
</evidence>
<dbReference type="Proteomes" id="UP001496674">
    <property type="component" value="Chromosome"/>
</dbReference>
<evidence type="ECO:0000313" key="1">
    <source>
        <dbReference type="EMBL" id="BEG98421.1"/>
    </source>
</evidence>
<proteinExistence type="predicted"/>
<organism evidence="1 2">
    <name type="scientific">Bacteroides sedimenti</name>
    <dbReference type="NCBI Taxonomy" id="2136147"/>
    <lineage>
        <taxon>Bacteria</taxon>
        <taxon>Pseudomonadati</taxon>
        <taxon>Bacteroidota</taxon>
        <taxon>Bacteroidia</taxon>
        <taxon>Bacteroidales</taxon>
        <taxon>Bacteroidaceae</taxon>
        <taxon>Bacteroides</taxon>
    </lineage>
</organism>
<dbReference type="InterPro" id="IPR005077">
    <property type="entry name" value="Peptidase_C11"/>
</dbReference>
<dbReference type="PANTHER" id="PTHR37835">
    <property type="entry name" value="ALPHA-CLOSTRIPAIN"/>
    <property type="match status" value="1"/>
</dbReference>
<protein>
    <submittedName>
        <fullName evidence="1">Clostripain</fullName>
    </submittedName>
</protein>
<sequence length="354" mass="39675">MIADNTLAGNVEANVDSMMSGYKATKEAANLIVYVDEAGKTPVLFKLEKNSNGSVSKTIIKNYPEQNSVDVTVMQGVLSDVFNNFRADSYGLILWSHGYSWVPSSSTKTISTRWFGQDNATKTQYDSNNFMDITDLNEALSVAPKFDFILFDACLMSGVEVAYELKDRAEYIIAAPTEIIDLGFPYNRIVEPMFGSKDNFKELAIRYFDYYNAMNGLYKSATIAMIKCSEMGNLAMITKNILAAHKSEFSTLPTTSIQLYDRVGASSHFAYDFGQLIGSVATSAEQSALQKQLDATVVYKATTDYFIDLRIDPLHFSGLGAYIPRQEQTAYNIFFKTLSWYQAAGWDQIQWSWE</sequence>
<dbReference type="Pfam" id="PF03415">
    <property type="entry name" value="Peptidase_C11"/>
    <property type="match status" value="1"/>
</dbReference>
<gene>
    <name evidence="1" type="ORF">BSYN_06860</name>
</gene>
<dbReference type="EMBL" id="AP028055">
    <property type="protein sequence ID" value="BEG98421.1"/>
    <property type="molecule type" value="Genomic_DNA"/>
</dbReference>